<sequence>MTAKKKTSAKKAEPELKLPEWAGKIPLILIIAGAVLALIGVSLNFSHFAHAWLVSFMFYLSICLGAFFVVLLHYLFDSYWIVSIRRVAEHLACLLPLMVVLFVPIAIWSGMEFVNPEKDAVDHHAKQEQKVDEVTEKAASVTGNEASKPKNDTLEDAHSQAGKHTFYQWMQSEKEFNKTDKTHDHAWYAKKGYLSKGFWTVRWILCFAIWGFFTWMLRKYSLEQDKTGSADCTRKCRVLAAVGIFVFAATLTIAAIDWMKGLEHQWFSTMYGVYYFAGSVWTSLITIYIITLFLKKTGPLRDIVRESTLKDNATLFFAFTVFYAYIHFSQYFLIWNAAIPEETFWYVKREDGPWWNVGMLIIFGHFFVPFLMLLRIDVKTRPEVMITVAVLAWFLHFCDMSYNIMPLIHRFGGWMQNIWIDLGCFALMGGALSMVFIYFFKQHPPYPQKDPRIAETMGVYVPLHSEAKVSGK</sequence>
<feature type="transmembrane region" description="Helical" evidence="1">
    <location>
        <begin position="238"/>
        <end position="259"/>
    </location>
</feature>
<keyword evidence="1" id="KW-0472">Membrane</keyword>
<organism evidence="2">
    <name type="scientific">marine metagenome</name>
    <dbReference type="NCBI Taxonomy" id="408172"/>
    <lineage>
        <taxon>unclassified sequences</taxon>
        <taxon>metagenomes</taxon>
        <taxon>ecological metagenomes</taxon>
    </lineage>
</organism>
<feature type="transmembrane region" description="Helical" evidence="1">
    <location>
        <begin position="197"/>
        <end position="217"/>
    </location>
</feature>
<feature type="transmembrane region" description="Helical" evidence="1">
    <location>
        <begin position="87"/>
        <end position="108"/>
    </location>
</feature>
<reference evidence="2" key="1">
    <citation type="submission" date="2018-05" db="EMBL/GenBank/DDBJ databases">
        <authorList>
            <person name="Lanie J.A."/>
            <person name="Ng W.-L."/>
            <person name="Kazmierczak K.M."/>
            <person name="Andrzejewski T.M."/>
            <person name="Davidsen T.M."/>
            <person name="Wayne K.J."/>
            <person name="Tettelin H."/>
            <person name="Glass J.I."/>
            <person name="Rusch D."/>
            <person name="Podicherti R."/>
            <person name="Tsui H.-C.T."/>
            <person name="Winkler M.E."/>
        </authorList>
    </citation>
    <scope>NUCLEOTIDE SEQUENCE</scope>
</reference>
<feature type="transmembrane region" description="Helical" evidence="1">
    <location>
        <begin position="386"/>
        <end position="405"/>
    </location>
</feature>
<protein>
    <recommendedName>
        <fullName evidence="3">Quinol:cytochrome C oxidoreductase</fullName>
    </recommendedName>
</protein>
<gene>
    <name evidence="2" type="ORF">METZ01_LOCUS195884</name>
</gene>
<feature type="transmembrane region" description="Helical" evidence="1">
    <location>
        <begin position="354"/>
        <end position="374"/>
    </location>
</feature>
<dbReference type="PANTHER" id="PTHR43044">
    <property type="match status" value="1"/>
</dbReference>
<name>A0A382DX60_9ZZZZ</name>
<keyword evidence="1" id="KW-1133">Transmembrane helix</keyword>
<feature type="transmembrane region" description="Helical" evidence="1">
    <location>
        <begin position="51"/>
        <end position="75"/>
    </location>
</feature>
<dbReference type="EMBL" id="UINC01041571">
    <property type="protein sequence ID" value="SVB43030.1"/>
    <property type="molecule type" value="Genomic_DNA"/>
</dbReference>
<feature type="transmembrane region" description="Helical" evidence="1">
    <location>
        <begin position="315"/>
        <end position="334"/>
    </location>
</feature>
<evidence type="ECO:0000256" key="1">
    <source>
        <dbReference type="SAM" id="Phobius"/>
    </source>
</evidence>
<evidence type="ECO:0008006" key="3">
    <source>
        <dbReference type="Google" id="ProtNLM"/>
    </source>
</evidence>
<dbReference type="PANTHER" id="PTHR43044:SF1">
    <property type="entry name" value="QUINOL:CYTOCHROME C OXIDOREDUCTASE QUINONE-BINDING SUBUNIT 2"/>
    <property type="match status" value="1"/>
</dbReference>
<dbReference type="AlphaFoldDB" id="A0A382DX60"/>
<feature type="transmembrane region" description="Helical" evidence="1">
    <location>
        <begin position="21"/>
        <end position="45"/>
    </location>
</feature>
<evidence type="ECO:0000313" key="2">
    <source>
        <dbReference type="EMBL" id="SVB43030.1"/>
    </source>
</evidence>
<proteinExistence type="predicted"/>
<keyword evidence="1" id="KW-0812">Transmembrane</keyword>
<feature type="transmembrane region" description="Helical" evidence="1">
    <location>
        <begin position="417"/>
        <end position="440"/>
    </location>
</feature>
<accession>A0A382DX60</accession>
<feature type="transmembrane region" description="Helical" evidence="1">
    <location>
        <begin position="271"/>
        <end position="294"/>
    </location>
</feature>